<protein>
    <submittedName>
        <fullName evidence="1">Uncharacterized protein</fullName>
    </submittedName>
</protein>
<evidence type="ECO:0000313" key="1">
    <source>
        <dbReference type="EMBL" id="MST61601.1"/>
    </source>
</evidence>
<name>A0A6N7X0C9_9FIRM</name>
<gene>
    <name evidence="1" type="ORF">FYJ71_01245</name>
</gene>
<dbReference type="AlphaFoldDB" id="A0A6N7X0C9"/>
<proteinExistence type="predicted"/>
<keyword evidence="2" id="KW-1185">Reference proteome</keyword>
<dbReference type="EMBL" id="VUNE01000001">
    <property type="protein sequence ID" value="MST61601.1"/>
    <property type="molecule type" value="Genomic_DNA"/>
</dbReference>
<accession>A0A6N7X0C9</accession>
<reference evidence="1 2" key="1">
    <citation type="submission" date="2019-08" db="EMBL/GenBank/DDBJ databases">
        <title>In-depth cultivation of the pig gut microbiome towards novel bacterial diversity and tailored functional studies.</title>
        <authorList>
            <person name="Wylensek D."/>
            <person name="Hitch T.C.A."/>
            <person name="Clavel T."/>
        </authorList>
    </citation>
    <scope>NUCLEOTIDE SEQUENCE [LARGE SCALE GENOMIC DNA]</scope>
    <source>
        <strain evidence="1 2">WCA-SAB-591-4A-A</strain>
    </source>
</reference>
<comment type="caution">
    <text evidence="1">The sequence shown here is derived from an EMBL/GenBank/DDBJ whole genome shotgun (WGS) entry which is preliminary data.</text>
</comment>
<dbReference type="Proteomes" id="UP000440713">
    <property type="component" value="Unassembled WGS sequence"/>
</dbReference>
<organism evidence="1 2">
    <name type="scientific">Peptostreptococcus porci</name>
    <dbReference type="NCBI Taxonomy" id="2652282"/>
    <lineage>
        <taxon>Bacteria</taxon>
        <taxon>Bacillati</taxon>
        <taxon>Bacillota</taxon>
        <taxon>Clostridia</taxon>
        <taxon>Peptostreptococcales</taxon>
        <taxon>Peptostreptococcaceae</taxon>
        <taxon>Peptostreptococcus</taxon>
    </lineage>
</organism>
<dbReference type="RefSeq" id="WP_154537023.1">
    <property type="nucleotide sequence ID" value="NZ_VUNE01000001.1"/>
</dbReference>
<sequence length="172" mass="20274">MKTLDLFPWKIRVNKEKTSEYYSKKDLSSDKELKKLDKELNDVFKKVLNSETLKFISNFGVDIDKLRVELTPDFYDEGKLILKGAYLLEFIFAGEFVAIPSKQWDFYFESSEDEPAIFEIEENMPEKILVDDFFHQTADKMGIYKFSPAVIYDESFEGWNSGYIFCKALFRL</sequence>
<evidence type="ECO:0000313" key="2">
    <source>
        <dbReference type="Proteomes" id="UP000440713"/>
    </source>
</evidence>